<keyword evidence="1" id="KW-0695">RNA-directed DNA polymerase</keyword>
<keyword evidence="1" id="KW-0808">Transferase</keyword>
<organism evidence="1 2">
    <name type="scientific">Anoxybacterium hadale</name>
    <dbReference type="NCBI Taxonomy" id="3408580"/>
    <lineage>
        <taxon>Bacteria</taxon>
        <taxon>Bacillati</taxon>
        <taxon>Bacillota</taxon>
        <taxon>Clostridia</taxon>
        <taxon>Peptostreptococcales</taxon>
        <taxon>Anaerovoracaceae</taxon>
        <taxon>Anoxybacterium</taxon>
    </lineage>
</organism>
<reference evidence="1" key="1">
    <citation type="submission" date="2019-08" db="EMBL/GenBank/DDBJ databases">
        <title>Genome sequence of Clostridiales bacterium MT110.</title>
        <authorList>
            <person name="Cao J."/>
        </authorList>
    </citation>
    <scope>NUCLEOTIDE SEQUENCE</scope>
    <source>
        <strain evidence="1">MT110</strain>
    </source>
</reference>
<sequence length="341" mass="39942">MDKEKYISELRIQLESMEQSQKDIDSCISYAIRLIDSSLPVIFDKRHLSLLLGIELEELTTILATLEENYYNEMSIPKKSEGYRTLNVPAMKLKMIQRWILDNILEHIPVSDHVTGFCKERSIVTNAKKHIGKQCVISFDIKDFFPTIDIESIFMVFYYYGYTKEISYALARLCTYDGYLPQGSPASPYISNILCLKLDKRLSLLAEKYVADYTRYADDITFSGNYGLSNIINIVKNIIQEEGFTVNERKIRVKYKHQRQEVTGLIVSDNKVSVSKLYKRKLWQEIYYCQKYGVSSHLEHINCKKSFFKEHIYGKVYFIYMVEPEEGRKLLIALDKIAWDY</sequence>
<dbReference type="EMBL" id="CP042469">
    <property type="protein sequence ID" value="QOX65112.1"/>
    <property type="molecule type" value="Genomic_DNA"/>
</dbReference>
<keyword evidence="1" id="KW-0548">Nucleotidyltransferase</keyword>
<gene>
    <name evidence="1" type="ORF">FRZ06_18060</name>
</gene>
<protein>
    <submittedName>
        <fullName evidence="1">RNA-directed DNA polymerase</fullName>
    </submittedName>
</protein>
<proteinExistence type="predicted"/>
<dbReference type="Proteomes" id="UP000594014">
    <property type="component" value="Chromosome"/>
</dbReference>
<accession>A0ACD1AF51</accession>
<keyword evidence="2" id="KW-1185">Reference proteome</keyword>
<name>A0ACD1AF51_9FIRM</name>
<evidence type="ECO:0000313" key="2">
    <source>
        <dbReference type="Proteomes" id="UP000594014"/>
    </source>
</evidence>
<evidence type="ECO:0000313" key="1">
    <source>
        <dbReference type="EMBL" id="QOX65112.1"/>
    </source>
</evidence>